<dbReference type="PANTHER" id="PTHR43065">
    <property type="entry name" value="SENSOR HISTIDINE KINASE"/>
    <property type="match status" value="1"/>
</dbReference>
<dbReference type="EMBL" id="JAQQLF010000010">
    <property type="protein sequence ID" value="MDC7717370.1"/>
    <property type="molecule type" value="Genomic_DNA"/>
</dbReference>
<dbReference type="Gene3D" id="3.30.450.20">
    <property type="entry name" value="PAS domain"/>
    <property type="match status" value="1"/>
</dbReference>
<dbReference type="InterPro" id="IPR003594">
    <property type="entry name" value="HATPase_dom"/>
</dbReference>
<evidence type="ECO:0000256" key="11">
    <source>
        <dbReference type="ARBA" id="ARBA00037696"/>
    </source>
</evidence>
<dbReference type="Gene3D" id="3.30.565.10">
    <property type="entry name" value="Histidine kinase-like ATPase, C-terminal domain"/>
    <property type="match status" value="1"/>
</dbReference>
<evidence type="ECO:0000256" key="4">
    <source>
        <dbReference type="ARBA" id="ARBA00022679"/>
    </source>
</evidence>
<dbReference type="InterPro" id="IPR000014">
    <property type="entry name" value="PAS"/>
</dbReference>
<dbReference type="Gene3D" id="1.10.287.130">
    <property type="match status" value="1"/>
</dbReference>
<sequence>MPPHPYAGLDLLDTPVMIVERNGQLHYANPASENLLGISHKGLKKHTLYEHFHHPRALKNAVQMALDHAGSFIEHDLEISPEGDHPLHIGLTVTPIDGPVRLALVEMRPIEQQLRIVNEERLLLQQQANRELIRNLAHEIKNPLGGIRGAAQLLEHEIADRPELLEYTGVIREEALRLQSLVDRLLAPHRRHIANDVNIHEVLERVRSIILAEYPHGLLVKRDYDISLPMLAADKEQLIQVVLNIGKNAVQAMQGNGELVLRTRVARQVTLARKRHNLALKLQIIDNGPGIPEEIRNHVFYPLVTGRAEGTGLGLTLAQTFVHQHGGTIEFESRPGHTCFTVLMPFGPDQ</sequence>
<keyword evidence="6" id="KW-0418">Kinase</keyword>
<feature type="domain" description="PAS" evidence="16">
    <location>
        <begin position="9"/>
        <end position="55"/>
    </location>
</feature>
<dbReference type="PANTHER" id="PTHR43065:SF16">
    <property type="entry name" value="SENSORY HISTIDINE KINASE_PHOSPHATASE NTRB"/>
    <property type="match status" value="1"/>
</dbReference>
<name>A0ABT5IXU3_9NEIS</name>
<dbReference type="InterPro" id="IPR003661">
    <property type="entry name" value="HisK_dim/P_dom"/>
</dbReference>
<evidence type="ECO:0000256" key="13">
    <source>
        <dbReference type="ARBA" id="ARBA00042313"/>
    </source>
</evidence>
<comment type="catalytic activity">
    <reaction evidence="1">
        <text>ATP + protein L-histidine = ADP + protein N-phospho-L-histidine.</text>
        <dbReference type="EC" id="2.7.13.3"/>
    </reaction>
</comment>
<dbReference type="InterPro" id="IPR036097">
    <property type="entry name" value="HisK_dim/P_sf"/>
</dbReference>
<dbReference type="Pfam" id="PF02518">
    <property type="entry name" value="HATPase_c"/>
    <property type="match status" value="1"/>
</dbReference>
<evidence type="ECO:0000256" key="2">
    <source>
        <dbReference type="ARBA" id="ARBA00012438"/>
    </source>
</evidence>
<evidence type="ECO:0000256" key="6">
    <source>
        <dbReference type="ARBA" id="ARBA00022777"/>
    </source>
</evidence>
<dbReference type="SUPFAM" id="SSF47384">
    <property type="entry name" value="Homodimeric domain of signal transducing histidine kinase"/>
    <property type="match status" value="1"/>
</dbReference>
<evidence type="ECO:0000259" key="15">
    <source>
        <dbReference type="PROSITE" id="PS50109"/>
    </source>
</evidence>
<evidence type="ECO:0000256" key="5">
    <source>
        <dbReference type="ARBA" id="ARBA00022741"/>
    </source>
</evidence>
<comment type="function">
    <text evidence="11">Member of the two-component regulatory system NtrB/NtrC, which controls expression of the nitrogen-regulated (ntr) genes in response to nitrogen limitation. Under conditions of nitrogen limitation, NtrB autophosphorylates and transfers the phosphoryl group to NtrC. In the presence of nitrogen, acts as a phosphatase that dephosphorylates and inactivates NtrC.</text>
</comment>
<dbReference type="EC" id="2.7.13.3" evidence="2"/>
<dbReference type="InterPro" id="IPR013767">
    <property type="entry name" value="PAS_fold"/>
</dbReference>
<dbReference type="RefSeq" id="WP_272751698.1">
    <property type="nucleotide sequence ID" value="NZ_JAQQLF010000010.1"/>
</dbReference>
<dbReference type="SUPFAM" id="SSF55874">
    <property type="entry name" value="ATPase domain of HSP90 chaperone/DNA topoisomerase II/histidine kinase"/>
    <property type="match status" value="1"/>
</dbReference>
<gene>
    <name evidence="17" type="primary">glnL</name>
    <name evidence="17" type="ORF">PQU95_09120</name>
</gene>
<keyword evidence="5" id="KW-0547">Nucleotide-binding</keyword>
<keyword evidence="3" id="KW-0597">Phosphoprotein</keyword>
<evidence type="ECO:0000259" key="16">
    <source>
        <dbReference type="PROSITE" id="PS50112"/>
    </source>
</evidence>
<dbReference type="PROSITE" id="PS50109">
    <property type="entry name" value="HIS_KIN"/>
    <property type="match status" value="1"/>
</dbReference>
<comment type="caution">
    <text evidence="17">The sequence shown here is derived from an EMBL/GenBank/DDBJ whole genome shotgun (WGS) entry which is preliminary data.</text>
</comment>
<dbReference type="InterPro" id="IPR035965">
    <property type="entry name" value="PAS-like_dom_sf"/>
</dbReference>
<evidence type="ECO:0000256" key="1">
    <source>
        <dbReference type="ARBA" id="ARBA00000085"/>
    </source>
</evidence>
<evidence type="ECO:0000256" key="12">
    <source>
        <dbReference type="ARBA" id="ARBA00039567"/>
    </source>
</evidence>
<evidence type="ECO:0000256" key="3">
    <source>
        <dbReference type="ARBA" id="ARBA00022553"/>
    </source>
</evidence>
<evidence type="ECO:0000256" key="8">
    <source>
        <dbReference type="ARBA" id="ARBA00022840"/>
    </source>
</evidence>
<proteinExistence type="predicted"/>
<dbReference type="InterPro" id="IPR036890">
    <property type="entry name" value="HATPase_C_sf"/>
</dbReference>
<dbReference type="NCBIfam" id="NF008293">
    <property type="entry name" value="PRK11073.1"/>
    <property type="match status" value="1"/>
</dbReference>
<keyword evidence="8" id="KW-0067">ATP-binding</keyword>
<evidence type="ECO:0000256" key="10">
    <source>
        <dbReference type="ARBA" id="ARBA00023231"/>
    </source>
</evidence>
<accession>A0ABT5IXU3</accession>
<feature type="domain" description="Histidine kinase" evidence="15">
    <location>
        <begin position="135"/>
        <end position="348"/>
    </location>
</feature>
<keyword evidence="7" id="KW-0378">Hydrolase</keyword>
<dbReference type="Pfam" id="PF00989">
    <property type="entry name" value="PAS"/>
    <property type="match status" value="1"/>
</dbReference>
<dbReference type="InterPro" id="IPR005467">
    <property type="entry name" value="His_kinase_dom"/>
</dbReference>
<dbReference type="SMART" id="SM00387">
    <property type="entry name" value="HATPase_c"/>
    <property type="match status" value="1"/>
</dbReference>
<dbReference type="SMART" id="SM00091">
    <property type="entry name" value="PAS"/>
    <property type="match status" value="1"/>
</dbReference>
<keyword evidence="4" id="KW-0808">Transferase</keyword>
<dbReference type="CDD" id="cd00130">
    <property type="entry name" value="PAS"/>
    <property type="match status" value="1"/>
</dbReference>
<evidence type="ECO:0000313" key="18">
    <source>
        <dbReference type="Proteomes" id="UP001219956"/>
    </source>
</evidence>
<dbReference type="CDD" id="cd00082">
    <property type="entry name" value="HisKA"/>
    <property type="match status" value="1"/>
</dbReference>
<dbReference type="SUPFAM" id="SSF55785">
    <property type="entry name" value="PYP-like sensor domain (PAS domain)"/>
    <property type="match status" value="1"/>
</dbReference>
<keyword evidence="18" id="KW-1185">Reference proteome</keyword>
<keyword evidence="10" id="KW-0535">Nitrogen fixation</keyword>
<evidence type="ECO:0000313" key="17">
    <source>
        <dbReference type="EMBL" id="MDC7717370.1"/>
    </source>
</evidence>
<dbReference type="InterPro" id="IPR004358">
    <property type="entry name" value="Sig_transdc_His_kin-like_C"/>
</dbReference>
<evidence type="ECO:0000256" key="14">
    <source>
        <dbReference type="ARBA" id="ARBA00043094"/>
    </source>
</evidence>
<protein>
    <recommendedName>
        <fullName evidence="12">Sensory histidine kinase/phosphatase NtrB</fullName>
        <ecNumber evidence="2">2.7.13.3</ecNumber>
    </recommendedName>
    <alternativeName>
        <fullName evidence="13">Nitrogen regulation protein NR(II)</fullName>
    </alternativeName>
    <alternativeName>
        <fullName evidence="14">Nitrogen regulator II</fullName>
    </alternativeName>
</protein>
<dbReference type="PROSITE" id="PS50112">
    <property type="entry name" value="PAS"/>
    <property type="match status" value="1"/>
</dbReference>
<organism evidence="17 18">
    <name type="scientific">Vogesella aquatica</name>
    <dbReference type="NCBI Taxonomy" id="2984206"/>
    <lineage>
        <taxon>Bacteria</taxon>
        <taxon>Pseudomonadati</taxon>
        <taxon>Pseudomonadota</taxon>
        <taxon>Betaproteobacteria</taxon>
        <taxon>Neisseriales</taxon>
        <taxon>Chromobacteriaceae</taxon>
        <taxon>Vogesella</taxon>
    </lineage>
</organism>
<dbReference type="SMART" id="SM00388">
    <property type="entry name" value="HisKA"/>
    <property type="match status" value="1"/>
</dbReference>
<dbReference type="Pfam" id="PF00512">
    <property type="entry name" value="HisKA"/>
    <property type="match status" value="1"/>
</dbReference>
<dbReference type="Proteomes" id="UP001219956">
    <property type="component" value="Unassembled WGS sequence"/>
</dbReference>
<reference evidence="17 18" key="1">
    <citation type="submission" date="2023-01" db="EMBL/GenBank/DDBJ databases">
        <title>Novel species of the genus Vogesella isolated from rivers.</title>
        <authorList>
            <person name="Lu H."/>
        </authorList>
    </citation>
    <scope>NUCLEOTIDE SEQUENCE [LARGE SCALE GENOMIC DNA]</scope>
    <source>
        <strain evidence="17 18">DC21W</strain>
    </source>
</reference>
<evidence type="ECO:0000256" key="9">
    <source>
        <dbReference type="ARBA" id="ARBA00023012"/>
    </source>
</evidence>
<evidence type="ECO:0000256" key="7">
    <source>
        <dbReference type="ARBA" id="ARBA00022801"/>
    </source>
</evidence>
<dbReference type="PRINTS" id="PR00344">
    <property type="entry name" value="BCTRLSENSOR"/>
</dbReference>
<keyword evidence="9" id="KW-0902">Two-component regulatory system</keyword>